<dbReference type="AlphaFoldDB" id="A0A6I6DVJ4"/>
<name>A0A6I6DVJ4_9MICO</name>
<organism evidence="2 3">
    <name type="scientific">Microbacterium oryzae</name>
    <dbReference type="NCBI Taxonomy" id="743009"/>
    <lineage>
        <taxon>Bacteria</taxon>
        <taxon>Bacillati</taxon>
        <taxon>Actinomycetota</taxon>
        <taxon>Actinomycetes</taxon>
        <taxon>Micrococcales</taxon>
        <taxon>Microbacteriaceae</taxon>
        <taxon>Microbacterium</taxon>
    </lineage>
</organism>
<evidence type="ECO:0000313" key="2">
    <source>
        <dbReference type="EMBL" id="QGU28952.1"/>
    </source>
</evidence>
<gene>
    <name evidence="2" type="ORF">D7D94_12560</name>
</gene>
<evidence type="ECO:0000313" key="3">
    <source>
        <dbReference type="Proteomes" id="UP000422989"/>
    </source>
</evidence>
<evidence type="ECO:0000256" key="1">
    <source>
        <dbReference type="SAM" id="Phobius"/>
    </source>
</evidence>
<dbReference type="Proteomes" id="UP000422989">
    <property type="component" value="Chromosome"/>
</dbReference>
<dbReference type="EMBL" id="CP032550">
    <property type="protein sequence ID" value="QGU28952.1"/>
    <property type="molecule type" value="Genomic_DNA"/>
</dbReference>
<keyword evidence="1" id="KW-0812">Transmembrane</keyword>
<accession>A0A6I6DVJ4</accession>
<feature type="transmembrane region" description="Helical" evidence="1">
    <location>
        <begin position="29"/>
        <end position="50"/>
    </location>
</feature>
<proteinExistence type="predicted"/>
<reference evidence="2 3" key="1">
    <citation type="submission" date="2018-09" db="EMBL/GenBank/DDBJ databases">
        <title>Whole genome sequencing of Microbacterium oryzae strain MB-10T.</title>
        <authorList>
            <person name="Das S.K."/>
        </authorList>
    </citation>
    <scope>NUCLEOTIDE SEQUENCE [LARGE SCALE GENOMIC DNA]</scope>
    <source>
        <strain evidence="2 3">MB-10</strain>
    </source>
</reference>
<dbReference type="RefSeq" id="WP_156242950.1">
    <property type="nucleotide sequence ID" value="NZ_BAAAZL010000003.1"/>
</dbReference>
<sequence length="59" mass="6567">MNKSTIWSVLGGILAVIIAWWLVNVLFSVLAFVFKLLVVAVVAVIVFFVIRSLFSSRRG</sequence>
<dbReference type="KEGG" id="moj:D7D94_12560"/>
<evidence type="ECO:0008006" key="4">
    <source>
        <dbReference type="Google" id="ProtNLM"/>
    </source>
</evidence>
<keyword evidence="1" id="KW-1133">Transmembrane helix</keyword>
<keyword evidence="3" id="KW-1185">Reference proteome</keyword>
<keyword evidence="1" id="KW-0472">Membrane</keyword>
<protein>
    <recommendedName>
        <fullName evidence="4">Flagellar biosynthesis protein FlhA</fullName>
    </recommendedName>
</protein>
<feature type="transmembrane region" description="Helical" evidence="1">
    <location>
        <begin position="5"/>
        <end position="23"/>
    </location>
</feature>